<dbReference type="AlphaFoldDB" id="A0AAN7NQI5"/>
<evidence type="ECO:0000313" key="1">
    <source>
        <dbReference type="EMBL" id="KAK4815288.1"/>
    </source>
</evidence>
<protein>
    <submittedName>
        <fullName evidence="1">Uncharacterized protein</fullName>
    </submittedName>
</protein>
<gene>
    <name evidence="1" type="ORF">QYF61_026193</name>
</gene>
<comment type="caution">
    <text evidence="1">The sequence shown here is derived from an EMBL/GenBank/DDBJ whole genome shotgun (WGS) entry which is preliminary data.</text>
</comment>
<keyword evidence="2" id="KW-1185">Reference proteome</keyword>
<proteinExistence type="predicted"/>
<dbReference type="Proteomes" id="UP001333110">
    <property type="component" value="Unassembled WGS sequence"/>
</dbReference>
<evidence type="ECO:0000313" key="2">
    <source>
        <dbReference type="Proteomes" id="UP001333110"/>
    </source>
</evidence>
<name>A0AAN7NQI5_MYCAM</name>
<organism evidence="1 2">
    <name type="scientific">Mycteria americana</name>
    <name type="common">Wood stork</name>
    <dbReference type="NCBI Taxonomy" id="33587"/>
    <lineage>
        <taxon>Eukaryota</taxon>
        <taxon>Metazoa</taxon>
        <taxon>Chordata</taxon>
        <taxon>Craniata</taxon>
        <taxon>Vertebrata</taxon>
        <taxon>Euteleostomi</taxon>
        <taxon>Archelosauria</taxon>
        <taxon>Archosauria</taxon>
        <taxon>Dinosauria</taxon>
        <taxon>Saurischia</taxon>
        <taxon>Theropoda</taxon>
        <taxon>Coelurosauria</taxon>
        <taxon>Aves</taxon>
        <taxon>Neognathae</taxon>
        <taxon>Neoaves</taxon>
        <taxon>Aequornithes</taxon>
        <taxon>Ciconiiformes</taxon>
        <taxon>Ciconiidae</taxon>
        <taxon>Mycteria</taxon>
    </lineage>
</organism>
<dbReference type="EMBL" id="JAUNZN010000010">
    <property type="protein sequence ID" value="KAK4815288.1"/>
    <property type="molecule type" value="Genomic_DNA"/>
</dbReference>
<accession>A0AAN7NQI5</accession>
<reference evidence="1 2" key="1">
    <citation type="journal article" date="2023" name="J. Hered.">
        <title>Chromosome-level genome of the wood stork (Mycteria americana) provides insight into avian chromosome evolution.</title>
        <authorList>
            <person name="Flamio R. Jr."/>
            <person name="Ramstad K.M."/>
        </authorList>
    </citation>
    <scope>NUCLEOTIDE SEQUENCE [LARGE SCALE GENOMIC DNA]</scope>
    <source>
        <strain evidence="1">JAX WOST 10</strain>
    </source>
</reference>
<sequence length="425" mass="47853">MLSEYLSGNLTGRRLGLPKWIIDHKAMPVMLRTKKAPEAAGGTVQRALGGQPVPMGTWDCKLHQCTITAAQAASNLDITNLLTCVGDQQVQYHIPSAERFGRLKGKGLFQEEVAKLNQVRLCRQFYHHRLNQKQFQLSGSSQGLQRDLRCFSGIGGMARRAILLQGHGRHHGNAIRLMNKHQANNEQLPRRTQGVFSPKHRLGWELLRFPDEAKLLSSPGHEPPAALASRTASLRSIQAAKAVDHIEGNNLKFSAMQLKYSRAEKHSLSNAEFMDRGIGEFPPLPLKNHRVYDKKAQTGMLSEGFPSQKDCFCSATIFYYKETQVPTHDWRQQDKKEETTSSIPELTGCQLQGDATCDCLKSNIKGTHSHKRERSNKYLSNIRHQLLTMRIAGSDEMKLNRFYSLKFEMHKEGETNSSQPSAQDL</sequence>